<feature type="domain" description="Reverse transcriptase zinc-binding" evidence="1">
    <location>
        <begin position="575"/>
        <end position="647"/>
    </location>
</feature>
<dbReference type="AlphaFoldDB" id="A0A9P7C338"/>
<evidence type="ECO:0000313" key="3">
    <source>
        <dbReference type="Proteomes" id="UP000717996"/>
    </source>
</evidence>
<accession>A0A9P7C338</accession>
<proteinExistence type="predicted"/>
<protein>
    <recommendedName>
        <fullName evidence="1">Reverse transcriptase zinc-binding domain-containing protein</fullName>
    </recommendedName>
</protein>
<dbReference type="EMBL" id="JAANIT010003356">
    <property type="protein sequence ID" value="KAG1534270.1"/>
    <property type="molecule type" value="Genomic_DNA"/>
</dbReference>
<dbReference type="InterPro" id="IPR026960">
    <property type="entry name" value="RVT-Znf"/>
</dbReference>
<evidence type="ECO:0000259" key="1">
    <source>
        <dbReference type="Pfam" id="PF13966"/>
    </source>
</evidence>
<comment type="caution">
    <text evidence="2">The sequence shown here is derived from an EMBL/GenBank/DDBJ whole genome shotgun (WGS) entry which is preliminary data.</text>
</comment>
<reference evidence="2" key="1">
    <citation type="journal article" date="2020" name="Microb. Genom.">
        <title>Genetic diversity of clinical and environmental Mucorales isolates obtained from an investigation of mucormycosis cases among solid organ transplant recipients.</title>
        <authorList>
            <person name="Nguyen M.H."/>
            <person name="Kaul D."/>
            <person name="Muto C."/>
            <person name="Cheng S.J."/>
            <person name="Richter R.A."/>
            <person name="Bruno V.M."/>
            <person name="Liu G."/>
            <person name="Beyhan S."/>
            <person name="Sundermann A.J."/>
            <person name="Mounaud S."/>
            <person name="Pasculle A.W."/>
            <person name="Nierman W.C."/>
            <person name="Driscoll E."/>
            <person name="Cumbie R."/>
            <person name="Clancy C.J."/>
            <person name="Dupont C.L."/>
        </authorList>
    </citation>
    <scope>NUCLEOTIDE SEQUENCE</scope>
    <source>
        <strain evidence="2">GL16</strain>
    </source>
</reference>
<sequence>MVNCCNSFKCLLKRRTLPRLDSYLIKRKRTIASIPPTFPELCWPSISPIDRRYCHILVLLHKDPAFDPFLRMVSQDRHLKGFNFPTELPSSHLPASFEYTLQRFDQLHLSEDAPNIDPSVEPSHDPPSVSPPSFKILAYADDALVFLKDTLEFLRLQQAVNIYSTASNALLNYNKTQAFSLSGDPHPQWQAFLAEHNITLWHDRNSPSHLTYLGFAICSSTSQRSHFANLPTQKIQHACFVHSQRQLSVRGKATVLNTLIYSRLWHVIRLFPLTKTQLQKIGSIGSSFINQGIFPKLSHDLICLDRSRGGLGVLDPSLQQQALQWRWLRPLLLFSDKIHRSSPCLPYLRYVLNWFYSSDTYPTYHWALLFPACRLSSWSPKAPQGNIANISQLSNLFTAVDAIPHIFGSCHLNADTCIRLTLLELVHHTRPQELLGQDNFLPPSHFFKRNPSAKKLIGHDLFIFEPNTQTIRYRLPTETIRFRNTTITVLTLLKTKQLLLQNFLIVHLFVAPRIAQSTDSPPLIDLSSCITSLLSTPDDPIVQTRFQHLSPASPQYYKSLIPQKLPPDLVVLPPTKWKFFWRLQIPFKARTVWYRLIHKKLPTKQILNRYILPLHPTPNCQICPAESPALECISHFAYLCPIKYAVWNQIITAFFPARLLRQRYPAILYQLQRLKIPSTAPLPSSPNPKLSLYQVFACTLQSIWQAHWRFVFEDVQPVSANITKATLTAIQRLDSILNSDLS</sequence>
<dbReference type="Proteomes" id="UP000717996">
    <property type="component" value="Unassembled WGS sequence"/>
</dbReference>
<evidence type="ECO:0000313" key="2">
    <source>
        <dbReference type="EMBL" id="KAG1534270.1"/>
    </source>
</evidence>
<dbReference type="Pfam" id="PF13966">
    <property type="entry name" value="zf-RVT"/>
    <property type="match status" value="1"/>
</dbReference>
<gene>
    <name evidence="2" type="ORF">G6F51_012190</name>
</gene>
<name>A0A9P7C338_RHIOR</name>
<organism evidence="2 3">
    <name type="scientific">Rhizopus oryzae</name>
    <name type="common">Mucormycosis agent</name>
    <name type="synonym">Rhizopus arrhizus var. delemar</name>
    <dbReference type="NCBI Taxonomy" id="64495"/>
    <lineage>
        <taxon>Eukaryota</taxon>
        <taxon>Fungi</taxon>
        <taxon>Fungi incertae sedis</taxon>
        <taxon>Mucoromycota</taxon>
        <taxon>Mucoromycotina</taxon>
        <taxon>Mucoromycetes</taxon>
        <taxon>Mucorales</taxon>
        <taxon>Mucorineae</taxon>
        <taxon>Rhizopodaceae</taxon>
        <taxon>Rhizopus</taxon>
    </lineage>
</organism>